<evidence type="ECO:0000313" key="5">
    <source>
        <dbReference type="EMBL" id="GII97462.1"/>
    </source>
</evidence>
<dbReference type="PROSITE" id="PS01117">
    <property type="entry name" value="HTH_MARR_1"/>
    <property type="match status" value="1"/>
</dbReference>
<dbReference type="InterPro" id="IPR039422">
    <property type="entry name" value="MarR/SlyA-like"/>
</dbReference>
<dbReference type="PRINTS" id="PR00598">
    <property type="entry name" value="HTHMARR"/>
</dbReference>
<dbReference type="SUPFAM" id="SSF46785">
    <property type="entry name" value="Winged helix' DNA-binding domain"/>
    <property type="match status" value="1"/>
</dbReference>
<name>A0A919RPC8_9ACTN</name>
<dbReference type="GO" id="GO:0003677">
    <property type="term" value="F:DNA binding"/>
    <property type="evidence" value="ECO:0007669"/>
    <property type="project" value="UniProtKB-KW"/>
</dbReference>
<evidence type="ECO:0000256" key="1">
    <source>
        <dbReference type="ARBA" id="ARBA00023015"/>
    </source>
</evidence>
<dbReference type="Pfam" id="PF01047">
    <property type="entry name" value="MarR"/>
    <property type="match status" value="1"/>
</dbReference>
<feature type="domain" description="HTH marR-type" evidence="4">
    <location>
        <begin position="1"/>
        <end position="148"/>
    </location>
</feature>
<dbReference type="InterPro" id="IPR036390">
    <property type="entry name" value="WH_DNA-bd_sf"/>
</dbReference>
<evidence type="ECO:0000256" key="3">
    <source>
        <dbReference type="ARBA" id="ARBA00023163"/>
    </source>
</evidence>
<comment type="caution">
    <text evidence="5">The sequence shown here is derived from an EMBL/GenBank/DDBJ whole genome shotgun (WGS) entry which is preliminary data.</text>
</comment>
<proteinExistence type="predicted"/>
<dbReference type="Gene3D" id="1.10.10.10">
    <property type="entry name" value="Winged helix-like DNA-binding domain superfamily/Winged helix DNA-binding domain"/>
    <property type="match status" value="1"/>
</dbReference>
<accession>A0A919RPC8</accession>
<keyword evidence="2" id="KW-0238">DNA-binding</keyword>
<gene>
    <name evidence="5" type="ORF">Ssi02_76930</name>
</gene>
<dbReference type="Proteomes" id="UP000606172">
    <property type="component" value="Unassembled WGS sequence"/>
</dbReference>
<evidence type="ECO:0000259" key="4">
    <source>
        <dbReference type="PROSITE" id="PS50995"/>
    </source>
</evidence>
<organism evidence="5 6">
    <name type="scientific">Sinosporangium siamense</name>
    <dbReference type="NCBI Taxonomy" id="1367973"/>
    <lineage>
        <taxon>Bacteria</taxon>
        <taxon>Bacillati</taxon>
        <taxon>Actinomycetota</taxon>
        <taxon>Actinomycetes</taxon>
        <taxon>Streptosporangiales</taxon>
        <taxon>Streptosporangiaceae</taxon>
        <taxon>Sinosporangium</taxon>
    </lineage>
</organism>
<dbReference type="InterPro" id="IPR000835">
    <property type="entry name" value="HTH_MarR-typ"/>
</dbReference>
<dbReference type="AlphaFoldDB" id="A0A919RPC8"/>
<reference evidence="5" key="1">
    <citation type="submission" date="2021-01" db="EMBL/GenBank/DDBJ databases">
        <title>Whole genome shotgun sequence of Sinosporangium siamense NBRC 109515.</title>
        <authorList>
            <person name="Komaki H."/>
            <person name="Tamura T."/>
        </authorList>
    </citation>
    <scope>NUCLEOTIDE SEQUENCE</scope>
    <source>
        <strain evidence="5">NBRC 109515</strain>
    </source>
</reference>
<keyword evidence="1" id="KW-0805">Transcription regulation</keyword>
<dbReference type="GO" id="GO:0006950">
    <property type="term" value="P:response to stress"/>
    <property type="evidence" value="ECO:0007669"/>
    <property type="project" value="TreeGrafter"/>
</dbReference>
<sequence length="159" mass="17580">MANTDDVTKVSRSLKVGVWRSFMEVHNAVLAGIGRELDARHRLSVSEFDLLVNIPLDGTRLKDLKERVVLTQSAVSRMADRLALRGLVSREPIESDQRGALIRLTDEGRTLLRAAVRTNAEVVEHMFADRLDPAELLGLQGVLGRLSAEDHGRGCDTEV</sequence>
<keyword evidence="3" id="KW-0804">Transcription</keyword>
<keyword evidence="6" id="KW-1185">Reference proteome</keyword>
<protein>
    <recommendedName>
        <fullName evidence="4">HTH marR-type domain-containing protein</fullName>
    </recommendedName>
</protein>
<dbReference type="PROSITE" id="PS50995">
    <property type="entry name" value="HTH_MARR_2"/>
    <property type="match status" value="1"/>
</dbReference>
<dbReference type="EMBL" id="BOOW01000060">
    <property type="protein sequence ID" value="GII97462.1"/>
    <property type="molecule type" value="Genomic_DNA"/>
</dbReference>
<dbReference type="RefSeq" id="WP_204033569.1">
    <property type="nucleotide sequence ID" value="NZ_BOOW01000060.1"/>
</dbReference>
<dbReference type="PANTHER" id="PTHR33164">
    <property type="entry name" value="TRANSCRIPTIONAL REGULATOR, MARR FAMILY"/>
    <property type="match status" value="1"/>
</dbReference>
<evidence type="ECO:0000313" key="6">
    <source>
        <dbReference type="Proteomes" id="UP000606172"/>
    </source>
</evidence>
<dbReference type="PANTHER" id="PTHR33164:SF99">
    <property type="entry name" value="MARR FAMILY REGULATORY PROTEIN"/>
    <property type="match status" value="1"/>
</dbReference>
<evidence type="ECO:0000256" key="2">
    <source>
        <dbReference type="ARBA" id="ARBA00023125"/>
    </source>
</evidence>
<dbReference type="GO" id="GO:0003700">
    <property type="term" value="F:DNA-binding transcription factor activity"/>
    <property type="evidence" value="ECO:0007669"/>
    <property type="project" value="InterPro"/>
</dbReference>
<dbReference type="InterPro" id="IPR036388">
    <property type="entry name" value="WH-like_DNA-bd_sf"/>
</dbReference>
<dbReference type="InterPro" id="IPR023187">
    <property type="entry name" value="Tscrpt_reg_MarR-type_CS"/>
</dbReference>
<dbReference type="SMART" id="SM00347">
    <property type="entry name" value="HTH_MARR"/>
    <property type="match status" value="1"/>
</dbReference>